<evidence type="ECO:0000256" key="3">
    <source>
        <dbReference type="ARBA" id="ARBA00023159"/>
    </source>
</evidence>
<evidence type="ECO:0000259" key="7">
    <source>
        <dbReference type="Pfam" id="PF22754"/>
    </source>
</evidence>
<feature type="domain" description="Transcription factor MYC/MYB N-terminal" evidence="6">
    <location>
        <begin position="15"/>
        <end position="193"/>
    </location>
</feature>
<dbReference type="InterPro" id="IPR036638">
    <property type="entry name" value="HLH_DNA-bd_sf"/>
</dbReference>
<dbReference type="SUPFAM" id="SSF47459">
    <property type="entry name" value="HLH, helix-loop-helix DNA-binding domain"/>
    <property type="match status" value="1"/>
</dbReference>
<dbReference type="InterPro" id="IPR025610">
    <property type="entry name" value="MYC/MYB_N"/>
</dbReference>
<proteinExistence type="predicted"/>
<evidence type="ECO:0000313" key="9">
    <source>
        <dbReference type="Proteomes" id="UP000796880"/>
    </source>
</evidence>
<evidence type="ECO:0000256" key="2">
    <source>
        <dbReference type="ARBA" id="ARBA00023015"/>
    </source>
</evidence>
<dbReference type="OrthoDB" id="690068at2759"/>
<keyword evidence="4" id="KW-0804">Transcription</keyword>
<evidence type="ECO:0000313" key="8">
    <source>
        <dbReference type="EMBL" id="KAF3441351.1"/>
    </source>
</evidence>
<reference evidence="8" key="1">
    <citation type="submission" date="2020-03" db="EMBL/GenBank/DDBJ databases">
        <title>A high-quality chromosome-level genome assembly of a woody plant with both climbing and erect habits, Rhamnella rubrinervis.</title>
        <authorList>
            <person name="Lu Z."/>
            <person name="Yang Y."/>
            <person name="Zhu X."/>
            <person name="Sun Y."/>
        </authorList>
    </citation>
    <scope>NUCLEOTIDE SEQUENCE</scope>
    <source>
        <strain evidence="8">BYM</strain>
        <tissue evidence="8">Leaf</tissue>
    </source>
</reference>
<sequence>MATGNQTHEVIPENLRKQLAVAVRSIQWSYAIFWSLSNTQQGVLEWHDGYYNGDIKTRKTVQAMELKGDKIGLQRSEQLRELYKSLLEDETDQQQEAKRSSAALSPEDLSDAEWYYLVCMSFVFDHGQGLPGRALANGQTIWLSNAQYADSKVFSRSLLAKTVVCFPHLGGVIEIGVTDLVSEDPSLLQHVKASLLDFSKPVCSDKSSSALHRTDDDSEQICAKIDQEIVDTLALENLCSPEDVKFDQGATNEFNGPPEDLNMDSPDECSNGCEHNHQTEDSYMLEGTNGGASQVQSWHFVDDDFCNGVQDSINSSDCISEAFVNQEKSLSSPRHENLHRMNMKDLQNSNHTKLNSLDLGTDDDLHYKRTISTILGGSSQLIENPCFRNCDFGFSFAKWEKGGQANNYRPRIQQKMLKKILFTVPFMYGHCSIKAQKKDAGKDWPLQVKNDCIGHVKFDKLRESEKFLVLRNMVPSVNEIDKASILNDTIKYLKVLEARVEELESCVDSVSYEARARKKYLDMVEQTSDNYENGKIDNGKNSWINKRKACDIDETDPDLSRVVHKEGMPLDIKVSVKEQEVLIEMRCPYRDYILLDIVDTINNLHLDAYSVQSYNHDGVLSLTLKSKFRGAAVAPVAMIKQALWKIAG</sequence>
<evidence type="ECO:0000256" key="4">
    <source>
        <dbReference type="ARBA" id="ARBA00023163"/>
    </source>
</evidence>
<dbReference type="Pfam" id="PF14215">
    <property type="entry name" value="bHLH-MYC_N"/>
    <property type="match status" value="1"/>
</dbReference>
<dbReference type="EMBL" id="VOIH02000007">
    <property type="protein sequence ID" value="KAF3441351.1"/>
    <property type="molecule type" value="Genomic_DNA"/>
</dbReference>
<gene>
    <name evidence="8" type="ORF">FNV43_RR15265</name>
</gene>
<dbReference type="AlphaFoldDB" id="A0A8K0E326"/>
<evidence type="ECO:0000256" key="1">
    <source>
        <dbReference type="ARBA" id="ARBA00004123"/>
    </source>
</evidence>
<dbReference type="GO" id="GO:0046983">
    <property type="term" value="F:protein dimerization activity"/>
    <property type="evidence" value="ECO:0007669"/>
    <property type="project" value="InterPro"/>
</dbReference>
<keyword evidence="3" id="KW-0010">Activator</keyword>
<evidence type="ECO:0000256" key="5">
    <source>
        <dbReference type="ARBA" id="ARBA00023242"/>
    </source>
</evidence>
<dbReference type="GO" id="GO:0005634">
    <property type="term" value="C:nucleus"/>
    <property type="evidence" value="ECO:0007669"/>
    <property type="project" value="UniProtKB-SubCell"/>
</dbReference>
<dbReference type="InterPro" id="IPR054502">
    <property type="entry name" value="bHLH-TF_ACT-like_plant"/>
</dbReference>
<dbReference type="Pfam" id="PF22754">
    <property type="entry name" value="bHLH-TF_ACT-like_plant"/>
    <property type="match status" value="1"/>
</dbReference>
<accession>A0A8K0E326</accession>
<dbReference type="Gene3D" id="4.10.280.10">
    <property type="entry name" value="Helix-loop-helix DNA-binding domain"/>
    <property type="match status" value="1"/>
</dbReference>
<keyword evidence="9" id="KW-1185">Reference proteome</keyword>
<organism evidence="8 9">
    <name type="scientific">Rhamnella rubrinervis</name>
    <dbReference type="NCBI Taxonomy" id="2594499"/>
    <lineage>
        <taxon>Eukaryota</taxon>
        <taxon>Viridiplantae</taxon>
        <taxon>Streptophyta</taxon>
        <taxon>Embryophyta</taxon>
        <taxon>Tracheophyta</taxon>
        <taxon>Spermatophyta</taxon>
        <taxon>Magnoliopsida</taxon>
        <taxon>eudicotyledons</taxon>
        <taxon>Gunneridae</taxon>
        <taxon>Pentapetalae</taxon>
        <taxon>rosids</taxon>
        <taxon>fabids</taxon>
        <taxon>Rosales</taxon>
        <taxon>Rhamnaceae</taxon>
        <taxon>rhamnoid group</taxon>
        <taxon>Rhamneae</taxon>
        <taxon>Rhamnella</taxon>
    </lineage>
</organism>
<protein>
    <submittedName>
        <fullName evidence="8">Uncharacterized protein</fullName>
    </submittedName>
</protein>
<dbReference type="GO" id="GO:0080090">
    <property type="term" value="P:regulation of primary metabolic process"/>
    <property type="evidence" value="ECO:0007669"/>
    <property type="project" value="UniProtKB-ARBA"/>
</dbReference>
<dbReference type="PANTHER" id="PTHR46266">
    <property type="entry name" value="TRANSCRIPTION FACTOR TT8"/>
    <property type="match status" value="1"/>
</dbReference>
<dbReference type="Proteomes" id="UP000796880">
    <property type="component" value="Unassembled WGS sequence"/>
</dbReference>
<comment type="subcellular location">
    <subcellularLocation>
        <location evidence="1">Nucleus</location>
    </subcellularLocation>
</comment>
<keyword evidence="5" id="KW-0539">Nucleus</keyword>
<evidence type="ECO:0000259" key="6">
    <source>
        <dbReference type="Pfam" id="PF14215"/>
    </source>
</evidence>
<dbReference type="PANTHER" id="PTHR46266:SF1">
    <property type="entry name" value="TRANSCRIPTION FACTOR MYC1"/>
    <property type="match status" value="1"/>
</dbReference>
<comment type="caution">
    <text evidence="8">The sequence shown here is derived from an EMBL/GenBank/DDBJ whole genome shotgun (WGS) entry which is preliminary data.</text>
</comment>
<name>A0A8K0E326_9ROSA</name>
<feature type="domain" description="Plant bHLH transcription factor ACT-like" evidence="7">
    <location>
        <begin position="571"/>
        <end position="647"/>
    </location>
</feature>
<keyword evidence="2" id="KW-0805">Transcription regulation</keyword>